<dbReference type="Gene3D" id="2.60.40.640">
    <property type="match status" value="1"/>
</dbReference>
<evidence type="ECO:0008006" key="4">
    <source>
        <dbReference type="Google" id="ProtNLM"/>
    </source>
</evidence>
<dbReference type="OrthoDB" id="2238745at2759"/>
<dbReference type="Proteomes" id="UP000077266">
    <property type="component" value="Unassembled WGS sequence"/>
</dbReference>
<keyword evidence="3" id="KW-1185">Reference proteome</keyword>
<dbReference type="InParanoid" id="A0A165FJL7"/>
<dbReference type="AlphaFoldDB" id="A0A165FJL7"/>
<proteinExistence type="predicted"/>
<gene>
    <name evidence="2" type="ORF">EXIGLDRAFT_159254</name>
</gene>
<reference evidence="2 3" key="1">
    <citation type="journal article" date="2016" name="Mol. Biol. Evol.">
        <title>Comparative Genomics of Early-Diverging Mushroom-Forming Fungi Provides Insights into the Origins of Lignocellulose Decay Capabilities.</title>
        <authorList>
            <person name="Nagy L.G."/>
            <person name="Riley R."/>
            <person name="Tritt A."/>
            <person name="Adam C."/>
            <person name="Daum C."/>
            <person name="Floudas D."/>
            <person name="Sun H."/>
            <person name="Yadav J.S."/>
            <person name="Pangilinan J."/>
            <person name="Larsson K.H."/>
            <person name="Matsuura K."/>
            <person name="Barry K."/>
            <person name="Labutti K."/>
            <person name="Kuo R."/>
            <person name="Ohm R.A."/>
            <person name="Bhattacharya S.S."/>
            <person name="Shirouzu T."/>
            <person name="Yoshinaga Y."/>
            <person name="Martin F.M."/>
            <person name="Grigoriev I.V."/>
            <person name="Hibbett D.S."/>
        </authorList>
    </citation>
    <scope>NUCLEOTIDE SEQUENCE [LARGE SCALE GENOMIC DNA]</scope>
    <source>
        <strain evidence="2 3">HHB12029</strain>
    </source>
</reference>
<feature type="region of interest" description="Disordered" evidence="1">
    <location>
        <begin position="143"/>
        <end position="165"/>
    </location>
</feature>
<evidence type="ECO:0000313" key="3">
    <source>
        <dbReference type="Proteomes" id="UP000077266"/>
    </source>
</evidence>
<accession>A0A165FJL7</accession>
<dbReference type="STRING" id="1314781.A0A165FJL7"/>
<organism evidence="2 3">
    <name type="scientific">Exidia glandulosa HHB12029</name>
    <dbReference type="NCBI Taxonomy" id="1314781"/>
    <lineage>
        <taxon>Eukaryota</taxon>
        <taxon>Fungi</taxon>
        <taxon>Dikarya</taxon>
        <taxon>Basidiomycota</taxon>
        <taxon>Agaricomycotina</taxon>
        <taxon>Agaricomycetes</taxon>
        <taxon>Auriculariales</taxon>
        <taxon>Exidiaceae</taxon>
        <taxon>Exidia</taxon>
    </lineage>
</organism>
<evidence type="ECO:0000313" key="2">
    <source>
        <dbReference type="EMBL" id="KZV89102.1"/>
    </source>
</evidence>
<dbReference type="EMBL" id="KV426081">
    <property type="protein sequence ID" value="KZV89102.1"/>
    <property type="molecule type" value="Genomic_DNA"/>
</dbReference>
<name>A0A165FJL7_EXIGL</name>
<evidence type="ECO:0000256" key="1">
    <source>
        <dbReference type="SAM" id="MobiDB-lite"/>
    </source>
</evidence>
<dbReference type="InterPro" id="IPR014752">
    <property type="entry name" value="Arrestin-like_C"/>
</dbReference>
<sequence>MSGSSGPGHSLNIRLTEAVVFLRGGVDLNSTKWHSVPNAPPALLRGLLVLRVDKPVKVKSIEVELEGTTRTEWPEGIGARRIDITEERHILSAKTVFFQASASARRGVSVGPGVTLDDEHAPRKSSETVQNRIRDTIIRLTSPTSNHASSHRHCQTRSMSKQPCHRSWRPLLHRPSYHPPWSLLATGRPTICAGVTPTAARVTSPSQTSRGQAFPPEKALDNISRFACRKSNRARAQVRATCLPMNRHQHMSSSAQRRGTAAPRPPRAPDAPPHRPLCLPRKQTLRGRPPLVGSV</sequence>
<feature type="region of interest" description="Disordered" evidence="1">
    <location>
        <begin position="246"/>
        <end position="295"/>
    </location>
</feature>
<feature type="compositionally biased region" description="Pro residues" evidence="1">
    <location>
        <begin position="263"/>
        <end position="275"/>
    </location>
</feature>
<protein>
    <recommendedName>
        <fullName evidence="4">Arrestin-like N-terminal domain-containing protein</fullName>
    </recommendedName>
</protein>